<keyword evidence="6 7" id="KW-0472">Membrane</keyword>
<evidence type="ECO:0000256" key="7">
    <source>
        <dbReference type="RuleBase" id="RU362044"/>
    </source>
</evidence>
<name>E6W1R2_DESIS</name>
<dbReference type="GO" id="GO:0005548">
    <property type="term" value="F:phospholipid transporter activity"/>
    <property type="evidence" value="ECO:0007669"/>
    <property type="project" value="TreeGrafter"/>
</dbReference>
<reference evidence="8 9" key="1">
    <citation type="submission" date="2010-12" db="EMBL/GenBank/DDBJ databases">
        <title>Complete sequence of Desulfurispirillum indicum S5.</title>
        <authorList>
            <consortium name="US DOE Joint Genome Institute"/>
            <person name="Lucas S."/>
            <person name="Copeland A."/>
            <person name="Lapidus A."/>
            <person name="Cheng J.-F."/>
            <person name="Goodwin L."/>
            <person name="Pitluck S."/>
            <person name="Chertkov O."/>
            <person name="Held B."/>
            <person name="Detter J.C."/>
            <person name="Han C."/>
            <person name="Tapia R."/>
            <person name="Land M."/>
            <person name="Hauser L."/>
            <person name="Kyrpides N."/>
            <person name="Ivanova N."/>
            <person name="Mikhailova N."/>
            <person name="Haggblom M."/>
            <person name="Rauschenbach I."/>
            <person name="Bini E."/>
            <person name="Woyke T."/>
        </authorList>
    </citation>
    <scope>NUCLEOTIDE SEQUENCE [LARGE SCALE GENOMIC DNA]</scope>
    <source>
        <strain evidence="9">ATCC BAA-1389 / DSM 22839 / S5</strain>
    </source>
</reference>
<evidence type="ECO:0000313" key="8">
    <source>
        <dbReference type="EMBL" id="ADU65444.1"/>
    </source>
</evidence>
<dbReference type="InterPro" id="IPR030802">
    <property type="entry name" value="Permease_MalE"/>
</dbReference>
<keyword evidence="9" id="KW-1185">Reference proteome</keyword>
<dbReference type="RefSeq" id="WP_013505332.1">
    <property type="nucleotide sequence ID" value="NC_014836.1"/>
</dbReference>
<evidence type="ECO:0000256" key="3">
    <source>
        <dbReference type="ARBA" id="ARBA00022448"/>
    </source>
</evidence>
<evidence type="ECO:0000313" key="9">
    <source>
        <dbReference type="Proteomes" id="UP000002572"/>
    </source>
</evidence>
<evidence type="ECO:0000256" key="5">
    <source>
        <dbReference type="ARBA" id="ARBA00022989"/>
    </source>
</evidence>
<feature type="transmembrane region" description="Helical" evidence="7">
    <location>
        <begin position="55"/>
        <end position="78"/>
    </location>
</feature>
<comment type="similarity">
    <text evidence="2 7">Belongs to the MlaE permease family.</text>
</comment>
<keyword evidence="5 7" id="KW-1133">Transmembrane helix</keyword>
<dbReference type="Proteomes" id="UP000002572">
    <property type="component" value="Chromosome"/>
</dbReference>
<dbReference type="Pfam" id="PF02405">
    <property type="entry name" value="MlaE"/>
    <property type="match status" value="1"/>
</dbReference>
<dbReference type="InterPro" id="IPR003453">
    <property type="entry name" value="ABC_MlaE_roteobac"/>
</dbReference>
<dbReference type="GO" id="GO:0043190">
    <property type="term" value="C:ATP-binding cassette (ABC) transporter complex"/>
    <property type="evidence" value="ECO:0007669"/>
    <property type="project" value="InterPro"/>
</dbReference>
<dbReference type="HOGENOM" id="CLU_045686_1_1_0"/>
<proteinExistence type="inferred from homology"/>
<gene>
    <name evidence="8" type="ordered locus">Selin_0700</name>
</gene>
<dbReference type="STRING" id="653733.Selin_0700"/>
<protein>
    <recommendedName>
        <fullName evidence="10">ABC transporter permease</fullName>
    </recommendedName>
</protein>
<dbReference type="eggNOG" id="COG0767">
    <property type="taxonomic scope" value="Bacteria"/>
</dbReference>
<evidence type="ECO:0000256" key="6">
    <source>
        <dbReference type="ARBA" id="ARBA00023136"/>
    </source>
</evidence>
<feature type="transmembrane region" description="Helical" evidence="7">
    <location>
        <begin position="205"/>
        <end position="223"/>
    </location>
</feature>
<feature type="transmembrane region" description="Helical" evidence="7">
    <location>
        <begin position="229"/>
        <end position="251"/>
    </location>
</feature>
<comment type="subcellular location">
    <subcellularLocation>
        <location evidence="1">Membrane</location>
        <topology evidence="1">Multi-pass membrane protein</topology>
    </subcellularLocation>
</comment>
<dbReference type="InParanoid" id="E6W1R2"/>
<dbReference type="NCBIfam" id="TIGR00056">
    <property type="entry name" value="MlaE family lipid ABC transporter permease subunit"/>
    <property type="match status" value="1"/>
</dbReference>
<feature type="transmembrane region" description="Helical" evidence="7">
    <location>
        <begin position="147"/>
        <end position="173"/>
    </location>
</feature>
<evidence type="ECO:0000256" key="4">
    <source>
        <dbReference type="ARBA" id="ARBA00022692"/>
    </source>
</evidence>
<accession>E6W1R2</accession>
<dbReference type="EMBL" id="CP002432">
    <property type="protein sequence ID" value="ADU65444.1"/>
    <property type="molecule type" value="Genomic_DNA"/>
</dbReference>
<feature type="transmembrane region" description="Helical" evidence="7">
    <location>
        <begin position="12"/>
        <end position="34"/>
    </location>
</feature>
<evidence type="ECO:0000256" key="1">
    <source>
        <dbReference type="ARBA" id="ARBA00004141"/>
    </source>
</evidence>
<keyword evidence="4 7" id="KW-0812">Transmembrane</keyword>
<dbReference type="OrthoDB" id="9805022at2"/>
<dbReference type="KEGG" id="din:Selin_0700"/>
<dbReference type="FunCoup" id="E6W1R2">
    <property type="interactions" value="414"/>
</dbReference>
<dbReference type="PANTHER" id="PTHR30188:SF4">
    <property type="entry name" value="PROTEIN TRIGALACTOSYLDIACYLGLYCEROL 1, CHLOROPLASTIC"/>
    <property type="match status" value="1"/>
</dbReference>
<evidence type="ECO:0008006" key="10">
    <source>
        <dbReference type="Google" id="ProtNLM"/>
    </source>
</evidence>
<organism evidence="8 9">
    <name type="scientific">Desulfurispirillum indicum (strain ATCC BAA-1389 / DSM 22839 / S5)</name>
    <dbReference type="NCBI Taxonomy" id="653733"/>
    <lineage>
        <taxon>Bacteria</taxon>
        <taxon>Pseudomonadati</taxon>
        <taxon>Chrysiogenota</taxon>
        <taxon>Chrysiogenia</taxon>
        <taxon>Chrysiogenales</taxon>
        <taxon>Chrysiogenaceae</taxon>
        <taxon>Desulfurispirillum</taxon>
    </lineage>
</organism>
<keyword evidence="3" id="KW-0813">Transport</keyword>
<dbReference type="AlphaFoldDB" id="E6W1R2"/>
<sequence>MTRILNSLGQGMYHAMQVSGMIFFTFLHSALWLFRPPLRLRVIFKQFESIGVNSIFVVLLTGTFTGMVLALQLYIGFSQFHAEYLVGAVSALAIFRELGPVLTALMVTARAGSAMAAELGTMKVTEQIDALRTMAVDPHQYLATPRILASFVMLPVLTMVANAVAIGGCYFVGVKLLGINPVVFVDQIIIFVDMGDIINGLIKSAAFGLVMGSVCCGIGMNASKGAAGVGQATTTSVVLTSTLILAVDYILTALMF</sequence>
<evidence type="ECO:0000256" key="2">
    <source>
        <dbReference type="ARBA" id="ARBA00007556"/>
    </source>
</evidence>
<dbReference type="PANTHER" id="PTHR30188">
    <property type="entry name" value="ABC TRANSPORTER PERMEASE PROTEIN-RELATED"/>
    <property type="match status" value="1"/>
</dbReference>